<name>E3IWC6_PSEI1</name>
<dbReference type="SUPFAM" id="SSF51126">
    <property type="entry name" value="Pectin lyase-like"/>
    <property type="match status" value="1"/>
</dbReference>
<proteinExistence type="predicted"/>
<keyword evidence="4" id="KW-1185">Reference proteome</keyword>
<evidence type="ECO:0000313" key="4">
    <source>
        <dbReference type="Proteomes" id="UP000002484"/>
    </source>
</evidence>
<sequence>MLALLFTPHLASAAVPPTLTITLYDTDTAVVGGTGFPVKSTVKLHADLAYPDGTAYAGDGTIGTDATGHFLVGFILPEHLGSGGKLTVTATAKGAPTQDVTLSLGAGAPINGPEVTPSLQPSASAPAGGAPNNPSTGGSTGGTRLRGGTTDLGNTAAYPNAPLIPAPLKIPAGGVSVPAGSNLQSFIDSHGEGTQFNLAAGTFSGPGVIHPKAGDKFYGVKAGPGGTKLVGLGIQRANGSTDNVEIHNISITGYSDSGRNGAIDSNLHESDAASGWKLTNSEIYGNYLGASMGMNSLVENNTFHDNECKGAAGGMDGTVWRYNQFIHNRLPDANDPGGDCGGVKITVETNNLFLGNLFSDSGHPSGLWMDASCHNNTFENNISYNNDGSGFTDETGYSNTFKNNIAAGNGSNEPDGWRKVGIVIQSSGRDTATGNFAWANNGAAITIYMEDRHDASGTDRTANNTVTNNTTDVATKIMNVNTNGPNTDSGNVVKIISNMLIPRLVAGPQM</sequence>
<feature type="compositionally biased region" description="Low complexity" evidence="1">
    <location>
        <begin position="121"/>
        <end position="137"/>
    </location>
</feature>
<dbReference type="Proteomes" id="UP000002484">
    <property type="component" value="Chromosome"/>
</dbReference>
<feature type="compositionally biased region" description="Low complexity" evidence="1">
    <location>
        <begin position="146"/>
        <end position="156"/>
    </location>
</feature>
<dbReference type="STRING" id="298654.FraEuI1c_2059"/>
<reference evidence="3 4" key="1">
    <citation type="submission" date="2010-10" db="EMBL/GenBank/DDBJ databases">
        <title>Complete sequence of Frankia sp. EuI1c.</title>
        <authorList>
            <consortium name="US DOE Joint Genome Institute"/>
            <person name="Lucas S."/>
            <person name="Copeland A."/>
            <person name="Lapidus A."/>
            <person name="Cheng J.-F."/>
            <person name="Bruce D."/>
            <person name="Goodwin L."/>
            <person name="Pitluck S."/>
            <person name="Chertkov O."/>
            <person name="Detter J.C."/>
            <person name="Han C."/>
            <person name="Tapia R."/>
            <person name="Land M."/>
            <person name="Hauser L."/>
            <person name="Jeffries C."/>
            <person name="Kyrpides N."/>
            <person name="Ivanova N."/>
            <person name="Mikhailova N."/>
            <person name="Beauchemin N."/>
            <person name="Sen A."/>
            <person name="Sur S.A."/>
            <person name="Gtari M."/>
            <person name="Wall L."/>
            <person name="Tisa L."/>
            <person name="Woyke T."/>
        </authorList>
    </citation>
    <scope>NUCLEOTIDE SEQUENCE [LARGE SCALE GENOMIC DNA]</scope>
    <source>
        <strain evidence="4">DSM 45817 / CECT 9037 / EuI1c</strain>
    </source>
</reference>
<dbReference type="AlphaFoldDB" id="E3IWC6"/>
<evidence type="ECO:0000256" key="1">
    <source>
        <dbReference type="SAM" id="MobiDB-lite"/>
    </source>
</evidence>
<dbReference type="InterPro" id="IPR011050">
    <property type="entry name" value="Pectin_lyase_fold/virulence"/>
</dbReference>
<dbReference type="SMART" id="SM00710">
    <property type="entry name" value="PbH1"/>
    <property type="match status" value="5"/>
</dbReference>
<dbReference type="OrthoDB" id="3491333at2"/>
<dbReference type="InterPro" id="IPR039448">
    <property type="entry name" value="Beta_helix"/>
</dbReference>
<evidence type="ECO:0000259" key="2">
    <source>
        <dbReference type="Pfam" id="PF13229"/>
    </source>
</evidence>
<dbReference type="InParanoid" id="E3IWC6"/>
<protein>
    <recommendedName>
        <fullName evidence="2">Right handed beta helix domain-containing protein</fullName>
    </recommendedName>
</protein>
<gene>
    <name evidence="3" type="ordered locus">FraEuI1c_2059</name>
</gene>
<dbReference type="HOGENOM" id="CLU_041008_0_0_11"/>
<feature type="domain" description="Right handed beta helix" evidence="2">
    <location>
        <begin position="273"/>
        <end position="410"/>
    </location>
</feature>
<dbReference type="EMBL" id="CP002299">
    <property type="protein sequence ID" value="ADP80109.1"/>
    <property type="molecule type" value="Genomic_DNA"/>
</dbReference>
<dbReference type="InterPro" id="IPR006626">
    <property type="entry name" value="PbH1"/>
</dbReference>
<dbReference type="Pfam" id="PF13229">
    <property type="entry name" value="Beta_helix"/>
    <property type="match status" value="1"/>
</dbReference>
<feature type="region of interest" description="Disordered" evidence="1">
    <location>
        <begin position="103"/>
        <end position="156"/>
    </location>
</feature>
<organism evidence="3 4">
    <name type="scientific">Pseudofrankia inefficax (strain DSM 45817 / CECT 9037 / DDB 130130 / EuI1c)</name>
    <name type="common">Frankia inefficax</name>
    <dbReference type="NCBI Taxonomy" id="298654"/>
    <lineage>
        <taxon>Bacteria</taxon>
        <taxon>Bacillati</taxon>
        <taxon>Actinomycetota</taxon>
        <taxon>Actinomycetes</taxon>
        <taxon>Frankiales</taxon>
        <taxon>Frankiaceae</taxon>
        <taxon>Pseudofrankia</taxon>
    </lineage>
</organism>
<dbReference type="KEGG" id="fri:FraEuI1c_2059"/>
<evidence type="ECO:0000313" key="3">
    <source>
        <dbReference type="EMBL" id="ADP80109.1"/>
    </source>
</evidence>
<dbReference type="Gene3D" id="2.160.20.10">
    <property type="entry name" value="Single-stranded right-handed beta-helix, Pectin lyase-like"/>
    <property type="match status" value="1"/>
</dbReference>
<accession>E3IWC6</accession>
<dbReference type="InterPro" id="IPR012334">
    <property type="entry name" value="Pectin_lyas_fold"/>
</dbReference>